<evidence type="ECO:0000259" key="8">
    <source>
        <dbReference type="Pfam" id="PF20684"/>
    </source>
</evidence>
<sequence length="420" mass="46241">MAYNSALVETWCLYAVGSLIFMARIACRVRTIGLAGFKPDDYIVFLSWGTYTVMTVAAHFVGGVGDLHALSEEERKNLTEDEAKVLVFGTQWFCIGVATYVLFIWTLKLNMLFLYQRVVKGLWVARFIKPTIYLVIATFVAIYLILFCACRPYSRMWTVYPDQGGICRPDSVLNMVPALVMNVITDVLIMAIPAPVVIPIKTALWKRIILIALFGAGLFIMIAAILRVTMVLVMKTGSTAAIWSCREDFVAIVVGQAMLLRPIFTRNFWTTGTYRSSGAGYSSKNSANPGGSEAATKRSRANKDPFSVTVALATIQGNDSESTDGIIDPSTAQIGQIHTIQECSRSSSEADDLERGRGARSGKMVIHVSKDVRVEETGRGNGGHLTLGRSSHSVRATSRADCWNETQAAQSENQQHRERP</sequence>
<evidence type="ECO:0000256" key="5">
    <source>
        <dbReference type="ARBA" id="ARBA00038359"/>
    </source>
</evidence>
<keyword evidence="4 7" id="KW-0472">Membrane</keyword>
<keyword evidence="3 7" id="KW-1133">Transmembrane helix</keyword>
<feature type="domain" description="Rhodopsin" evidence="8">
    <location>
        <begin position="24"/>
        <end position="265"/>
    </location>
</feature>
<dbReference type="GO" id="GO:0016020">
    <property type="term" value="C:membrane"/>
    <property type="evidence" value="ECO:0007669"/>
    <property type="project" value="UniProtKB-SubCell"/>
</dbReference>
<feature type="transmembrane region" description="Helical" evidence="7">
    <location>
        <begin position="127"/>
        <end position="150"/>
    </location>
</feature>
<feature type="compositionally biased region" description="Polar residues" evidence="6">
    <location>
        <begin position="277"/>
        <end position="289"/>
    </location>
</feature>
<dbReference type="InterPro" id="IPR049326">
    <property type="entry name" value="Rhodopsin_dom_fungi"/>
</dbReference>
<name>A0A8H7N769_BIOOC</name>
<feature type="transmembrane region" description="Helical" evidence="7">
    <location>
        <begin position="204"/>
        <end position="226"/>
    </location>
</feature>
<keyword evidence="2 7" id="KW-0812">Transmembrane</keyword>
<evidence type="ECO:0000256" key="2">
    <source>
        <dbReference type="ARBA" id="ARBA00022692"/>
    </source>
</evidence>
<dbReference type="PANTHER" id="PTHR33048">
    <property type="entry name" value="PTH11-LIKE INTEGRAL MEMBRANE PROTEIN (AFU_ORTHOLOGUE AFUA_5G11245)"/>
    <property type="match status" value="1"/>
</dbReference>
<protein>
    <recommendedName>
        <fullName evidence="8">Rhodopsin domain-containing protein</fullName>
    </recommendedName>
</protein>
<evidence type="ECO:0000256" key="1">
    <source>
        <dbReference type="ARBA" id="ARBA00004141"/>
    </source>
</evidence>
<evidence type="ECO:0000256" key="3">
    <source>
        <dbReference type="ARBA" id="ARBA00022989"/>
    </source>
</evidence>
<proteinExistence type="inferred from homology"/>
<accession>A0A8H7N769</accession>
<dbReference type="EMBL" id="JADCTT010000007">
    <property type="protein sequence ID" value="KAF9750299.1"/>
    <property type="molecule type" value="Genomic_DNA"/>
</dbReference>
<feature type="region of interest" description="Disordered" evidence="6">
    <location>
        <begin position="374"/>
        <end position="420"/>
    </location>
</feature>
<evidence type="ECO:0000313" key="9">
    <source>
        <dbReference type="EMBL" id="KAF9750299.1"/>
    </source>
</evidence>
<feature type="compositionally biased region" description="Polar residues" evidence="6">
    <location>
        <begin position="404"/>
        <end position="413"/>
    </location>
</feature>
<feature type="transmembrane region" description="Helical" evidence="7">
    <location>
        <begin position="171"/>
        <end position="192"/>
    </location>
</feature>
<feature type="transmembrane region" description="Helical" evidence="7">
    <location>
        <begin position="85"/>
        <end position="107"/>
    </location>
</feature>
<dbReference type="PANTHER" id="PTHR33048:SF2">
    <property type="entry name" value="SRPK"/>
    <property type="match status" value="1"/>
</dbReference>
<dbReference type="Proteomes" id="UP000616885">
    <property type="component" value="Unassembled WGS sequence"/>
</dbReference>
<organism evidence="9 10">
    <name type="scientific">Bionectria ochroleuca</name>
    <name type="common">Gliocladium roseum</name>
    <dbReference type="NCBI Taxonomy" id="29856"/>
    <lineage>
        <taxon>Eukaryota</taxon>
        <taxon>Fungi</taxon>
        <taxon>Dikarya</taxon>
        <taxon>Ascomycota</taxon>
        <taxon>Pezizomycotina</taxon>
        <taxon>Sordariomycetes</taxon>
        <taxon>Hypocreomycetidae</taxon>
        <taxon>Hypocreales</taxon>
        <taxon>Bionectriaceae</taxon>
        <taxon>Clonostachys</taxon>
    </lineage>
</organism>
<feature type="region of interest" description="Disordered" evidence="6">
    <location>
        <begin position="339"/>
        <end position="361"/>
    </location>
</feature>
<feature type="transmembrane region" description="Helical" evidence="7">
    <location>
        <begin position="12"/>
        <end position="36"/>
    </location>
</feature>
<comment type="caution">
    <text evidence="9">The sequence shown here is derived from an EMBL/GenBank/DDBJ whole genome shotgun (WGS) entry which is preliminary data.</text>
</comment>
<comment type="similarity">
    <text evidence="5">Belongs to the SAT4 family.</text>
</comment>
<evidence type="ECO:0000313" key="10">
    <source>
        <dbReference type="Proteomes" id="UP000616885"/>
    </source>
</evidence>
<dbReference type="AlphaFoldDB" id="A0A8H7N769"/>
<evidence type="ECO:0000256" key="6">
    <source>
        <dbReference type="SAM" id="MobiDB-lite"/>
    </source>
</evidence>
<dbReference type="Pfam" id="PF20684">
    <property type="entry name" value="Fung_rhodopsin"/>
    <property type="match status" value="1"/>
</dbReference>
<feature type="region of interest" description="Disordered" evidence="6">
    <location>
        <begin position="277"/>
        <end position="302"/>
    </location>
</feature>
<dbReference type="InterPro" id="IPR052337">
    <property type="entry name" value="SAT4-like"/>
</dbReference>
<feature type="transmembrane region" description="Helical" evidence="7">
    <location>
        <begin position="42"/>
        <end position="64"/>
    </location>
</feature>
<evidence type="ECO:0000256" key="4">
    <source>
        <dbReference type="ARBA" id="ARBA00023136"/>
    </source>
</evidence>
<reference evidence="9" key="1">
    <citation type="submission" date="2020-10" db="EMBL/GenBank/DDBJ databases">
        <title>High-Quality Genome Resource of Clonostachys rosea strain S41 by Oxford Nanopore Long-Read Sequencing.</title>
        <authorList>
            <person name="Wang H."/>
        </authorList>
    </citation>
    <scope>NUCLEOTIDE SEQUENCE</scope>
    <source>
        <strain evidence="9">S41</strain>
    </source>
</reference>
<gene>
    <name evidence="9" type="ORF">IM811_016326</name>
</gene>
<comment type="subcellular location">
    <subcellularLocation>
        <location evidence="1">Membrane</location>
        <topology evidence="1">Multi-pass membrane protein</topology>
    </subcellularLocation>
</comment>
<evidence type="ECO:0000256" key="7">
    <source>
        <dbReference type="SAM" id="Phobius"/>
    </source>
</evidence>